<reference evidence="2 3" key="1">
    <citation type="submission" date="2016-11" db="EMBL/GenBank/DDBJ databases">
        <authorList>
            <person name="Jaros S."/>
            <person name="Januszkiewicz K."/>
            <person name="Wedrychowicz H."/>
        </authorList>
    </citation>
    <scope>NUCLEOTIDE SEQUENCE [LARGE SCALE GENOMIC DNA]</scope>
    <source>
        <strain evidence="2 3">DSM 27406</strain>
    </source>
</reference>
<dbReference type="InterPro" id="IPR013783">
    <property type="entry name" value="Ig-like_fold"/>
</dbReference>
<keyword evidence="3" id="KW-1185">Reference proteome</keyword>
<dbReference type="STRING" id="1419482.SAMN05444266_108269"/>
<feature type="domain" description="Surface glycan-binding protein B xyloglucan binding" evidence="1">
    <location>
        <begin position="203"/>
        <end position="389"/>
    </location>
</feature>
<dbReference type="Proteomes" id="UP000184420">
    <property type="component" value="Unassembled WGS sequence"/>
</dbReference>
<organism evidence="2 3">
    <name type="scientific">Chitinophaga jiangningensis</name>
    <dbReference type="NCBI Taxonomy" id="1419482"/>
    <lineage>
        <taxon>Bacteria</taxon>
        <taxon>Pseudomonadati</taxon>
        <taxon>Bacteroidota</taxon>
        <taxon>Chitinophagia</taxon>
        <taxon>Chitinophagales</taxon>
        <taxon>Chitinophagaceae</taxon>
        <taxon>Chitinophaga</taxon>
    </lineage>
</organism>
<proteinExistence type="predicted"/>
<protein>
    <recommendedName>
        <fullName evidence="1">Surface glycan-binding protein B xyloglucan binding domain-containing protein</fullName>
    </recommendedName>
</protein>
<dbReference type="Gene3D" id="2.60.40.10">
    <property type="entry name" value="Immunoglobulins"/>
    <property type="match status" value="2"/>
</dbReference>
<dbReference type="EMBL" id="FRBL01000008">
    <property type="protein sequence ID" value="SHM49417.1"/>
    <property type="molecule type" value="Genomic_DNA"/>
</dbReference>
<evidence type="ECO:0000313" key="3">
    <source>
        <dbReference type="Proteomes" id="UP000184420"/>
    </source>
</evidence>
<name>A0A1M7JA99_9BACT</name>
<gene>
    <name evidence="2" type="ORF">SAMN05444266_108269</name>
</gene>
<evidence type="ECO:0000259" key="1">
    <source>
        <dbReference type="Pfam" id="PF18329"/>
    </source>
</evidence>
<sequence>MAGLFLLFICAMMACKKENSGAGPVITHVRNYAATPNDTLAQAVIPGQWVVLIGQHFEDVVAITFNGVAATFKGQMFSDTSAVVQVPAVIPFPTVPAEQLNVIQMVTTHGSTSFTFNIAAPPPAITGVSNENAQDGDSVYIYGTNLFFVQELSFAGVKLEKFAANTDGTAIGFIQPHLTAGGIVKVVTKSGADSTVYKVHDLTTGMLCDFDGVNPFSWGTNLESSGADFPGGHGSYAILKNEVLPGGDGTWWGNQRSINTNEVQWLPVDSLQAAVDGYAVKFEINVKGAWNGTSVYVIRNYDRAYLARYEPWLQADGATASYAANGWRTVTIPFTSFRTNDGKGTSAADLTAVAGSEAKGSIHIQTANFASSATPTGFYAAIDNIRIVKIK</sequence>
<dbReference type="Pfam" id="PF18329">
    <property type="entry name" value="SGBP_B_XBD"/>
    <property type="match status" value="1"/>
</dbReference>
<dbReference type="AlphaFoldDB" id="A0A1M7JA99"/>
<dbReference type="GO" id="GO:0030247">
    <property type="term" value="F:polysaccharide binding"/>
    <property type="evidence" value="ECO:0007669"/>
    <property type="project" value="InterPro"/>
</dbReference>
<accession>A0A1M7JA99</accession>
<evidence type="ECO:0000313" key="2">
    <source>
        <dbReference type="EMBL" id="SHM49417.1"/>
    </source>
</evidence>
<dbReference type="InterPro" id="IPR040475">
    <property type="entry name" value="SGBP_B_XBD"/>
</dbReference>
<dbReference type="SUPFAM" id="SSF49785">
    <property type="entry name" value="Galactose-binding domain-like"/>
    <property type="match status" value="1"/>
</dbReference>
<dbReference type="InterPro" id="IPR008979">
    <property type="entry name" value="Galactose-bd-like_sf"/>
</dbReference>